<keyword evidence="2" id="KW-1185">Reference proteome</keyword>
<comment type="caution">
    <text evidence="1">The sequence shown here is derived from an EMBL/GenBank/DDBJ whole genome shotgun (WGS) entry which is preliminary data.</text>
</comment>
<protein>
    <submittedName>
        <fullName evidence="1">Uncharacterized protein</fullName>
    </submittedName>
</protein>
<gene>
    <name evidence="1" type="ORF">DFP72DRAFT_1049696</name>
</gene>
<dbReference type="AlphaFoldDB" id="A0A8H6M1L0"/>
<dbReference type="EMBL" id="JACGCI010000072">
    <property type="protein sequence ID" value="KAF6748322.1"/>
    <property type="molecule type" value="Genomic_DNA"/>
</dbReference>
<proteinExistence type="predicted"/>
<reference evidence="1 2" key="1">
    <citation type="submission" date="2020-07" db="EMBL/GenBank/DDBJ databases">
        <title>Comparative genomics of pyrophilous fungi reveals a link between fire events and developmental genes.</title>
        <authorList>
            <consortium name="DOE Joint Genome Institute"/>
            <person name="Steindorff A.S."/>
            <person name="Carver A."/>
            <person name="Calhoun S."/>
            <person name="Stillman K."/>
            <person name="Liu H."/>
            <person name="Lipzen A."/>
            <person name="Pangilinan J."/>
            <person name="Labutti K."/>
            <person name="Bruns T.D."/>
            <person name="Grigoriev I.V."/>
        </authorList>
    </citation>
    <scope>NUCLEOTIDE SEQUENCE [LARGE SCALE GENOMIC DNA]</scope>
    <source>
        <strain evidence="1 2">CBS 144469</strain>
    </source>
</reference>
<evidence type="ECO:0000313" key="1">
    <source>
        <dbReference type="EMBL" id="KAF6748322.1"/>
    </source>
</evidence>
<name>A0A8H6M1L0_9AGAR</name>
<organism evidence="1 2">
    <name type="scientific">Ephemerocybe angulata</name>
    <dbReference type="NCBI Taxonomy" id="980116"/>
    <lineage>
        <taxon>Eukaryota</taxon>
        <taxon>Fungi</taxon>
        <taxon>Dikarya</taxon>
        <taxon>Basidiomycota</taxon>
        <taxon>Agaricomycotina</taxon>
        <taxon>Agaricomycetes</taxon>
        <taxon>Agaricomycetidae</taxon>
        <taxon>Agaricales</taxon>
        <taxon>Agaricineae</taxon>
        <taxon>Psathyrellaceae</taxon>
        <taxon>Ephemerocybe</taxon>
    </lineage>
</organism>
<dbReference type="Proteomes" id="UP000521943">
    <property type="component" value="Unassembled WGS sequence"/>
</dbReference>
<accession>A0A8H6M1L0</accession>
<sequence length="148" mass="16254">MPGHAERTVVLAVPTAPSERHDFPASRTPFVATVHSPCIPPCTSPVFRAFTPLTPPSPVRVHWFPTRATVDDWRRRVGGVGLDKKPYARWARGEKSLKGEGEVDYASAGLTDAETLFAESRGVERRKIGMSGSFDVVEEEEAKNEVVP</sequence>
<evidence type="ECO:0000313" key="2">
    <source>
        <dbReference type="Proteomes" id="UP000521943"/>
    </source>
</evidence>